<comment type="caution">
    <text evidence="2">The sequence shown here is derived from an EMBL/GenBank/DDBJ whole genome shotgun (WGS) entry which is preliminary data.</text>
</comment>
<sequence>MPPFSLMDNNPHRKLCAQDGSEEARQGSGEERYELGTKVPTAVQSFTGTEAYLAAHVGAGDGPWKQEWKKGARRYVFSVTAAGWHTGCLAVSLEDEEDEDYGLAVLVNDLPHKLLSRPAHDRQGTSRSSWYNLPFINPPRFPQFRIGFPARFIQPDARDAPLNRQALPDQTQQDYDQHPPPPQE</sequence>
<dbReference type="VEuPathDB" id="FungiDB:VP01_1450g3"/>
<proteinExistence type="predicted"/>
<gene>
    <name evidence="2" type="ORF">VP01_1450g3</name>
</gene>
<keyword evidence="3" id="KW-1185">Reference proteome</keyword>
<protein>
    <submittedName>
        <fullName evidence="2">Uncharacterized protein</fullName>
    </submittedName>
</protein>
<feature type="region of interest" description="Disordered" evidence="1">
    <location>
        <begin position="157"/>
        <end position="184"/>
    </location>
</feature>
<evidence type="ECO:0000313" key="3">
    <source>
        <dbReference type="Proteomes" id="UP000037035"/>
    </source>
</evidence>
<dbReference type="STRING" id="27349.A0A0L6VJZ5"/>
<accession>A0A0L6VJZ5</accession>
<organism evidence="2 3">
    <name type="scientific">Puccinia sorghi</name>
    <dbReference type="NCBI Taxonomy" id="27349"/>
    <lineage>
        <taxon>Eukaryota</taxon>
        <taxon>Fungi</taxon>
        <taxon>Dikarya</taxon>
        <taxon>Basidiomycota</taxon>
        <taxon>Pucciniomycotina</taxon>
        <taxon>Pucciniomycetes</taxon>
        <taxon>Pucciniales</taxon>
        <taxon>Pucciniaceae</taxon>
        <taxon>Puccinia</taxon>
    </lineage>
</organism>
<name>A0A0L6VJZ5_9BASI</name>
<evidence type="ECO:0000313" key="2">
    <source>
        <dbReference type="EMBL" id="KNZ61106.1"/>
    </source>
</evidence>
<reference evidence="2 3" key="1">
    <citation type="submission" date="2015-08" db="EMBL/GenBank/DDBJ databases">
        <title>Next Generation Sequencing and Analysis of the Genome of Puccinia sorghi L Schw, the Causal Agent of Maize Common Rust.</title>
        <authorList>
            <person name="Rochi L."/>
            <person name="Burguener G."/>
            <person name="Darino M."/>
            <person name="Turjanski A."/>
            <person name="Kreff E."/>
            <person name="Dieguez M.J."/>
            <person name="Sacco F."/>
        </authorList>
    </citation>
    <scope>NUCLEOTIDE SEQUENCE [LARGE SCALE GENOMIC DNA]</scope>
    <source>
        <strain evidence="2 3">RO10H11247</strain>
    </source>
</reference>
<evidence type="ECO:0000256" key="1">
    <source>
        <dbReference type="SAM" id="MobiDB-lite"/>
    </source>
</evidence>
<dbReference type="AlphaFoldDB" id="A0A0L6VJZ5"/>
<dbReference type="EMBL" id="LAVV01005010">
    <property type="protein sequence ID" value="KNZ61106.1"/>
    <property type="molecule type" value="Genomic_DNA"/>
</dbReference>
<dbReference type="Proteomes" id="UP000037035">
    <property type="component" value="Unassembled WGS sequence"/>
</dbReference>